<dbReference type="EMBL" id="JACTNZ010000007">
    <property type="protein sequence ID" value="KAG5540242.1"/>
    <property type="molecule type" value="Genomic_DNA"/>
</dbReference>
<dbReference type="Proteomes" id="UP000823749">
    <property type="component" value="Chromosome 7"/>
</dbReference>
<feature type="domain" description="AIR9-like A9" evidence="1">
    <location>
        <begin position="192"/>
        <end position="277"/>
    </location>
</feature>
<comment type="caution">
    <text evidence="2">The sequence shown here is derived from an EMBL/GenBank/DDBJ whole genome shotgun (WGS) entry which is preliminary data.</text>
</comment>
<dbReference type="AlphaFoldDB" id="A0AAV6JKE1"/>
<sequence length="514" mass="57690">MYSYVCAFIFSACFVDFDRKQSNICIAGLVSLKILQLCHLKRLWFSAFVSRRPSLLDTTQLWTSCVTIGAFESSLYPLSDTLSQCSLLLCDWFLFYEFALKSSATVIIWHGYITSVYDFVSIGILFIPKAGKALCDAKDAEVNRRAPENQIAELVSQTNIEEQECQAELNACNQEQWKDQCPLGYLLKEVSIDKPFEEDACCCQFNFVTAKTGSSNSDLVLKFLWFVGERTPSNFIAIPGATGEVYLPKHEDIGKILKVECIPILDGTEYPTIFAISSRVSPGMFFSVLRDDWLILNFPPKHSLQIILMLFYHKGTGWLKVLKIDVRGELIEGNTMRIMTYQGLLITYGERTPSNFIAIPEATRVVYLPKHEDIGRILKVECTPVLDGTEYPTRFAISSWVSPGTGWLKVLKIDVRGELMEGNTIRGYVEVAWCGGTPGKGVASWLWRRWNSSSVVIVGAEDEQYQLTLDDIDSCLVLMYTPVTKEGVKGEPQYAITDTVKAGMGGKTSLNFLC</sequence>
<accession>A0AAV6JKE1</accession>
<evidence type="ECO:0000313" key="3">
    <source>
        <dbReference type="Proteomes" id="UP000823749"/>
    </source>
</evidence>
<feature type="domain" description="AIR9-like A9" evidence="1">
    <location>
        <begin position="410"/>
        <end position="496"/>
    </location>
</feature>
<evidence type="ECO:0000313" key="2">
    <source>
        <dbReference type="EMBL" id="KAG5540242.1"/>
    </source>
</evidence>
<gene>
    <name evidence="2" type="ORF">RHGRI_020463</name>
</gene>
<dbReference type="PANTHER" id="PTHR31149">
    <property type="entry name" value="EXPRESSED PROTEIN"/>
    <property type="match status" value="1"/>
</dbReference>
<dbReference type="Pfam" id="PF23197">
    <property type="entry name" value="IG_AIR9"/>
    <property type="match status" value="2"/>
</dbReference>
<dbReference type="InterPro" id="IPR056284">
    <property type="entry name" value="AIR9-like_A9"/>
</dbReference>
<protein>
    <recommendedName>
        <fullName evidence="1">AIR9-like A9 domain-containing protein</fullName>
    </recommendedName>
</protein>
<proteinExistence type="predicted"/>
<name>A0AAV6JKE1_9ERIC</name>
<evidence type="ECO:0000259" key="1">
    <source>
        <dbReference type="Pfam" id="PF23197"/>
    </source>
</evidence>
<keyword evidence="3" id="KW-1185">Reference proteome</keyword>
<organism evidence="2 3">
    <name type="scientific">Rhododendron griersonianum</name>
    <dbReference type="NCBI Taxonomy" id="479676"/>
    <lineage>
        <taxon>Eukaryota</taxon>
        <taxon>Viridiplantae</taxon>
        <taxon>Streptophyta</taxon>
        <taxon>Embryophyta</taxon>
        <taxon>Tracheophyta</taxon>
        <taxon>Spermatophyta</taxon>
        <taxon>Magnoliopsida</taxon>
        <taxon>eudicotyledons</taxon>
        <taxon>Gunneridae</taxon>
        <taxon>Pentapetalae</taxon>
        <taxon>asterids</taxon>
        <taxon>Ericales</taxon>
        <taxon>Ericaceae</taxon>
        <taxon>Ericoideae</taxon>
        <taxon>Rhodoreae</taxon>
        <taxon>Rhododendron</taxon>
    </lineage>
</organism>
<dbReference type="GO" id="GO:0009506">
    <property type="term" value="C:plasmodesma"/>
    <property type="evidence" value="ECO:0007669"/>
    <property type="project" value="TreeGrafter"/>
</dbReference>
<dbReference type="GO" id="GO:0005886">
    <property type="term" value="C:plasma membrane"/>
    <property type="evidence" value="ECO:0007669"/>
    <property type="project" value="TreeGrafter"/>
</dbReference>
<reference evidence="2" key="1">
    <citation type="submission" date="2020-08" db="EMBL/GenBank/DDBJ databases">
        <title>Plant Genome Project.</title>
        <authorList>
            <person name="Zhang R.-G."/>
        </authorList>
    </citation>
    <scope>NUCLEOTIDE SEQUENCE</scope>
    <source>
        <strain evidence="2">WSP0</strain>
        <tissue evidence="2">Leaf</tissue>
    </source>
</reference>
<dbReference type="PANTHER" id="PTHR31149:SF11">
    <property type="entry name" value="187-KDA MICROTUBULE-ASSOCIATED PROTEIN AIR9"/>
    <property type="match status" value="1"/>
</dbReference>